<dbReference type="SMART" id="SM00220">
    <property type="entry name" value="S_TKc"/>
    <property type="match status" value="1"/>
</dbReference>
<comment type="caution">
    <text evidence="18">The sequence shown here is derived from an EMBL/GenBank/DDBJ whole genome shotgun (WGS) entry which is preliminary data.</text>
</comment>
<evidence type="ECO:0000256" key="13">
    <source>
        <dbReference type="ARBA" id="ARBA00048679"/>
    </source>
</evidence>
<dbReference type="Gene3D" id="3.30.200.20">
    <property type="entry name" value="Phosphorylase Kinase, domain 1"/>
    <property type="match status" value="1"/>
</dbReference>
<evidence type="ECO:0000256" key="4">
    <source>
        <dbReference type="ARBA" id="ARBA00022475"/>
    </source>
</evidence>
<comment type="catalytic activity">
    <reaction evidence="13">
        <text>L-seryl-[protein] + ATP = O-phospho-L-seryl-[protein] + ADP + H(+)</text>
        <dbReference type="Rhea" id="RHEA:17989"/>
        <dbReference type="Rhea" id="RHEA-COMP:9863"/>
        <dbReference type="Rhea" id="RHEA-COMP:11604"/>
        <dbReference type="ChEBI" id="CHEBI:15378"/>
        <dbReference type="ChEBI" id="CHEBI:29999"/>
        <dbReference type="ChEBI" id="CHEBI:30616"/>
        <dbReference type="ChEBI" id="CHEBI:83421"/>
        <dbReference type="ChEBI" id="CHEBI:456216"/>
        <dbReference type="EC" id="2.7.11.1"/>
    </reaction>
</comment>
<proteinExistence type="inferred from homology"/>
<dbReference type="Gene3D" id="1.10.510.10">
    <property type="entry name" value="Transferase(Phosphotransferase) domain 1"/>
    <property type="match status" value="1"/>
</dbReference>
<dbReference type="InterPro" id="IPR008271">
    <property type="entry name" value="Ser/Thr_kinase_AS"/>
</dbReference>
<organism evidence="18 19">
    <name type="scientific">Urochloa decumbens</name>
    <dbReference type="NCBI Taxonomy" id="240449"/>
    <lineage>
        <taxon>Eukaryota</taxon>
        <taxon>Viridiplantae</taxon>
        <taxon>Streptophyta</taxon>
        <taxon>Embryophyta</taxon>
        <taxon>Tracheophyta</taxon>
        <taxon>Spermatophyta</taxon>
        <taxon>Magnoliopsida</taxon>
        <taxon>Liliopsida</taxon>
        <taxon>Poales</taxon>
        <taxon>Poaceae</taxon>
        <taxon>PACMAD clade</taxon>
        <taxon>Panicoideae</taxon>
        <taxon>Panicodae</taxon>
        <taxon>Paniceae</taxon>
        <taxon>Melinidinae</taxon>
        <taxon>Urochloa</taxon>
    </lineage>
</organism>
<evidence type="ECO:0000256" key="5">
    <source>
        <dbReference type="ARBA" id="ARBA00022527"/>
    </source>
</evidence>
<evidence type="ECO:0000256" key="1">
    <source>
        <dbReference type="ARBA" id="ARBA00004193"/>
    </source>
</evidence>
<dbReference type="Proteomes" id="UP001497457">
    <property type="component" value="Unassembled WGS sequence"/>
</dbReference>
<keyword evidence="11" id="KW-0449">Lipoprotein</keyword>
<dbReference type="FunFam" id="3.30.200.20:FF:000244">
    <property type="entry name" value="Serine/threonine-protein kinase CDL1-like"/>
    <property type="match status" value="1"/>
</dbReference>
<evidence type="ECO:0000256" key="11">
    <source>
        <dbReference type="ARBA" id="ARBA00023288"/>
    </source>
</evidence>
<gene>
    <name evidence="18" type="ORF">URODEC1_LOCUS119554</name>
</gene>
<evidence type="ECO:0000256" key="12">
    <source>
        <dbReference type="ARBA" id="ARBA00047899"/>
    </source>
</evidence>
<keyword evidence="7 14" id="KW-0547">Nucleotide-binding</keyword>
<dbReference type="PROSITE" id="PS50011">
    <property type="entry name" value="PROTEIN_KINASE_DOM"/>
    <property type="match status" value="1"/>
</dbReference>
<dbReference type="Pfam" id="PF00069">
    <property type="entry name" value="Pkinase"/>
    <property type="match status" value="1"/>
</dbReference>
<dbReference type="AlphaFoldDB" id="A0ABC9GV01"/>
<dbReference type="GO" id="GO:0005524">
    <property type="term" value="F:ATP binding"/>
    <property type="evidence" value="ECO:0007669"/>
    <property type="project" value="UniProtKB-UniRule"/>
</dbReference>
<keyword evidence="9 14" id="KW-0067">ATP-binding</keyword>
<name>A0ABC9GV01_9POAL</name>
<evidence type="ECO:0000256" key="8">
    <source>
        <dbReference type="ARBA" id="ARBA00022777"/>
    </source>
</evidence>
<evidence type="ECO:0000256" key="6">
    <source>
        <dbReference type="ARBA" id="ARBA00022679"/>
    </source>
</evidence>
<evidence type="ECO:0000259" key="17">
    <source>
        <dbReference type="PROSITE" id="PS50011"/>
    </source>
</evidence>
<evidence type="ECO:0000256" key="7">
    <source>
        <dbReference type="ARBA" id="ARBA00022741"/>
    </source>
</evidence>
<evidence type="ECO:0000256" key="10">
    <source>
        <dbReference type="ARBA" id="ARBA00023136"/>
    </source>
</evidence>
<accession>A0ABC9GV01</accession>
<evidence type="ECO:0000256" key="14">
    <source>
        <dbReference type="PROSITE-ProRule" id="PRU10141"/>
    </source>
</evidence>
<dbReference type="InterPro" id="IPR017441">
    <property type="entry name" value="Protein_kinase_ATP_BS"/>
</dbReference>
<dbReference type="InterPro" id="IPR011009">
    <property type="entry name" value="Kinase-like_dom_sf"/>
</dbReference>
<keyword evidence="8" id="KW-0418">Kinase</keyword>
<keyword evidence="4" id="KW-1003">Cell membrane</keyword>
<feature type="region of interest" description="Disordered" evidence="16">
    <location>
        <begin position="16"/>
        <end position="53"/>
    </location>
</feature>
<dbReference type="PANTHER" id="PTHR47985">
    <property type="entry name" value="OS07G0668900 PROTEIN"/>
    <property type="match status" value="1"/>
</dbReference>
<comment type="similarity">
    <text evidence="2">Belongs to the protein kinase superfamily. Ser/Thr protein kinase family.</text>
</comment>
<dbReference type="EC" id="2.7.11.1" evidence="3"/>
<reference evidence="18 19" key="1">
    <citation type="submission" date="2024-10" db="EMBL/GenBank/DDBJ databases">
        <authorList>
            <person name="Ryan C."/>
        </authorList>
    </citation>
    <scope>NUCLEOTIDE SEQUENCE [LARGE SCALE GENOMIC DNA]</scope>
</reference>
<comment type="catalytic activity">
    <reaction evidence="12">
        <text>L-threonyl-[protein] + ATP = O-phospho-L-threonyl-[protein] + ADP + H(+)</text>
        <dbReference type="Rhea" id="RHEA:46608"/>
        <dbReference type="Rhea" id="RHEA-COMP:11060"/>
        <dbReference type="Rhea" id="RHEA-COMP:11605"/>
        <dbReference type="ChEBI" id="CHEBI:15378"/>
        <dbReference type="ChEBI" id="CHEBI:30013"/>
        <dbReference type="ChEBI" id="CHEBI:30616"/>
        <dbReference type="ChEBI" id="CHEBI:61977"/>
        <dbReference type="ChEBI" id="CHEBI:456216"/>
        <dbReference type="EC" id="2.7.11.1"/>
    </reaction>
</comment>
<protein>
    <recommendedName>
        <fullName evidence="3">non-specific serine/threonine protein kinase</fullName>
        <ecNumber evidence="3">2.7.11.1</ecNumber>
    </recommendedName>
</protein>
<keyword evidence="10" id="KW-0472">Membrane</keyword>
<keyword evidence="5 15" id="KW-0723">Serine/threonine-protein kinase</keyword>
<evidence type="ECO:0000256" key="2">
    <source>
        <dbReference type="ARBA" id="ARBA00008684"/>
    </source>
</evidence>
<dbReference type="CDD" id="cd14066">
    <property type="entry name" value="STKc_IRAK"/>
    <property type="match status" value="1"/>
</dbReference>
<dbReference type="InterPro" id="IPR000719">
    <property type="entry name" value="Prot_kinase_dom"/>
</dbReference>
<dbReference type="FunFam" id="1.10.510.10:FF:000032">
    <property type="entry name" value="Serine/threonine-protein kinase PBS1"/>
    <property type="match status" value="1"/>
</dbReference>
<evidence type="ECO:0000256" key="3">
    <source>
        <dbReference type="ARBA" id="ARBA00012513"/>
    </source>
</evidence>
<evidence type="ECO:0000313" key="18">
    <source>
        <dbReference type="EMBL" id="CAM0145908.1"/>
    </source>
</evidence>
<evidence type="ECO:0000256" key="9">
    <source>
        <dbReference type="ARBA" id="ARBA00022840"/>
    </source>
</evidence>
<keyword evidence="19" id="KW-1185">Reference proteome</keyword>
<dbReference type="GO" id="GO:0005886">
    <property type="term" value="C:plasma membrane"/>
    <property type="evidence" value="ECO:0007669"/>
    <property type="project" value="UniProtKB-SubCell"/>
</dbReference>
<dbReference type="PROSITE" id="PS00108">
    <property type="entry name" value="PROTEIN_KINASE_ST"/>
    <property type="match status" value="1"/>
</dbReference>
<dbReference type="GO" id="GO:0004674">
    <property type="term" value="F:protein serine/threonine kinase activity"/>
    <property type="evidence" value="ECO:0007669"/>
    <property type="project" value="UniProtKB-KW"/>
</dbReference>
<evidence type="ECO:0000256" key="16">
    <source>
        <dbReference type="SAM" id="MobiDB-lite"/>
    </source>
</evidence>
<dbReference type="PANTHER" id="PTHR47985:SF13">
    <property type="entry name" value="SERINE_THREONINE-PROTEIN KINASE PBL27"/>
    <property type="match status" value="1"/>
</dbReference>
<dbReference type="PROSITE" id="PS00107">
    <property type="entry name" value="PROTEIN_KINASE_ATP"/>
    <property type="match status" value="1"/>
</dbReference>
<dbReference type="EMBL" id="CAXIPR030000378">
    <property type="protein sequence ID" value="CAM0145908.1"/>
    <property type="molecule type" value="Genomic_DNA"/>
</dbReference>
<keyword evidence="6" id="KW-0808">Transferase</keyword>
<evidence type="ECO:0000256" key="15">
    <source>
        <dbReference type="RuleBase" id="RU000304"/>
    </source>
</evidence>
<evidence type="ECO:0000313" key="19">
    <source>
        <dbReference type="Proteomes" id="UP001497457"/>
    </source>
</evidence>
<feature type="domain" description="Protein kinase" evidence="17">
    <location>
        <begin position="75"/>
        <end position="353"/>
    </location>
</feature>
<feature type="compositionally biased region" description="Low complexity" evidence="16">
    <location>
        <begin position="32"/>
        <end position="42"/>
    </location>
</feature>
<comment type="subcellular location">
    <subcellularLocation>
        <location evidence="1">Cell membrane</location>
        <topology evidence="1">Lipid-anchor</topology>
    </subcellularLocation>
</comment>
<feature type="binding site" evidence="14">
    <location>
        <position position="103"/>
    </location>
    <ligand>
        <name>ATP</name>
        <dbReference type="ChEBI" id="CHEBI:30616"/>
    </ligand>
</feature>
<dbReference type="SUPFAM" id="SSF56112">
    <property type="entry name" value="Protein kinase-like (PK-like)"/>
    <property type="match status" value="1"/>
</dbReference>
<sequence>MVGCFACFKPAGEEEEEARSLPSASRRRGHSLRLSCSSSTRRQTGGNAAAAPEISSSSRARAFTYGELAAATDNFRAECLLGEGGFGRVYRGRLESGQVVAVKQLDRDGAQGNREFVVEVLMLSLLHHPNLVNLVGYCADGEQRLLVYEYMALGSLADHLLLPGASIMTPAPAPLSWETRMRVALGAARGLEYLHETANPPVIYRDLKSSNVLLDDALCPKLSDFGLAKLGPVGDRSPRVMGTYGYCSPEYVRAGNLTVKTDVYSFGVLLLELVTGRRAVDSSRPPAEQLLVAWAKPMLRDSKRYRELADPLLRGEFPERDLKQAVAVAAMCLQDEASARPLMSDAAVTLQYLAEAATVSSTSAPAPTTS</sequence>